<sequence length="121" mass="13824">MDGGSDALDDLPPCPQKTTQTRPPLVLFSPRMRWTPYAKWAQSVQIFICGRVKLGYLTGESVEPEITDPKHQLWRAEITDPCQGHLDVVYRILKYLKQASRKGLCFKKTKDRTIKAFTDAD</sequence>
<accession>A0AAV3RPF5</accession>
<proteinExistence type="predicted"/>
<dbReference type="Proteomes" id="UP001454036">
    <property type="component" value="Unassembled WGS sequence"/>
</dbReference>
<protein>
    <submittedName>
        <fullName evidence="2">Uncharacterized protein</fullName>
    </submittedName>
</protein>
<dbReference type="EMBL" id="BAABME010010552">
    <property type="protein sequence ID" value="GAA0179779.1"/>
    <property type="molecule type" value="Genomic_DNA"/>
</dbReference>
<evidence type="ECO:0000313" key="2">
    <source>
        <dbReference type="EMBL" id="GAA0179779.1"/>
    </source>
</evidence>
<feature type="region of interest" description="Disordered" evidence="1">
    <location>
        <begin position="1"/>
        <end position="22"/>
    </location>
</feature>
<gene>
    <name evidence="2" type="ORF">LIER_30018</name>
</gene>
<dbReference type="AlphaFoldDB" id="A0AAV3RPF5"/>
<comment type="caution">
    <text evidence="2">The sequence shown here is derived from an EMBL/GenBank/DDBJ whole genome shotgun (WGS) entry which is preliminary data.</text>
</comment>
<organism evidence="2 3">
    <name type="scientific">Lithospermum erythrorhizon</name>
    <name type="common">Purple gromwell</name>
    <name type="synonym">Lithospermum officinale var. erythrorhizon</name>
    <dbReference type="NCBI Taxonomy" id="34254"/>
    <lineage>
        <taxon>Eukaryota</taxon>
        <taxon>Viridiplantae</taxon>
        <taxon>Streptophyta</taxon>
        <taxon>Embryophyta</taxon>
        <taxon>Tracheophyta</taxon>
        <taxon>Spermatophyta</taxon>
        <taxon>Magnoliopsida</taxon>
        <taxon>eudicotyledons</taxon>
        <taxon>Gunneridae</taxon>
        <taxon>Pentapetalae</taxon>
        <taxon>asterids</taxon>
        <taxon>lamiids</taxon>
        <taxon>Boraginales</taxon>
        <taxon>Boraginaceae</taxon>
        <taxon>Boraginoideae</taxon>
        <taxon>Lithospermeae</taxon>
        <taxon>Lithospermum</taxon>
    </lineage>
</organism>
<reference evidence="2 3" key="1">
    <citation type="submission" date="2024-01" db="EMBL/GenBank/DDBJ databases">
        <title>The complete chloroplast genome sequence of Lithospermum erythrorhizon: insights into the phylogenetic relationship among Boraginaceae species and the maternal lineages of purple gromwells.</title>
        <authorList>
            <person name="Okada T."/>
            <person name="Watanabe K."/>
        </authorList>
    </citation>
    <scope>NUCLEOTIDE SEQUENCE [LARGE SCALE GENOMIC DNA]</scope>
</reference>
<evidence type="ECO:0000313" key="3">
    <source>
        <dbReference type="Proteomes" id="UP001454036"/>
    </source>
</evidence>
<keyword evidence="3" id="KW-1185">Reference proteome</keyword>
<name>A0AAV3RPF5_LITER</name>
<evidence type="ECO:0000256" key="1">
    <source>
        <dbReference type="SAM" id="MobiDB-lite"/>
    </source>
</evidence>